<dbReference type="SUPFAM" id="SSF52540">
    <property type="entry name" value="P-loop containing nucleoside triphosphate hydrolases"/>
    <property type="match status" value="1"/>
</dbReference>
<reference evidence="11" key="1">
    <citation type="submission" date="2021-01" db="EMBL/GenBank/DDBJ databases">
        <title>Genomic Encyclopedia of Type Strains, Phase IV (KMG-IV): sequencing the most valuable type-strain genomes for metagenomic binning, comparative biology and taxonomic classification.</title>
        <authorList>
            <person name="Goeker M."/>
        </authorList>
    </citation>
    <scope>NUCLEOTIDE SEQUENCE</scope>
    <source>
        <strain evidence="11">DSM 21943</strain>
    </source>
</reference>
<name>A0ABS2SQD7_9BACI</name>
<evidence type="ECO:0000256" key="3">
    <source>
        <dbReference type="ARBA" id="ARBA00022763"/>
    </source>
</evidence>
<evidence type="ECO:0000259" key="10">
    <source>
        <dbReference type="PROSITE" id="PS00486"/>
    </source>
</evidence>
<keyword evidence="12" id="KW-1185">Reference proteome</keyword>
<dbReference type="RefSeq" id="WP_204464770.1">
    <property type="nucleotide sequence ID" value="NZ_JAFBCV010000002.1"/>
</dbReference>
<dbReference type="Gene3D" id="1.10.1420.10">
    <property type="match status" value="2"/>
</dbReference>
<dbReference type="InterPro" id="IPR007695">
    <property type="entry name" value="DNA_mismatch_repair_MutS-lik_N"/>
</dbReference>
<dbReference type="Pfam" id="PF01624">
    <property type="entry name" value="MutS_I"/>
    <property type="match status" value="1"/>
</dbReference>
<dbReference type="InterPro" id="IPR007860">
    <property type="entry name" value="DNA_mmatch_repair_MutS_con_dom"/>
</dbReference>
<dbReference type="InterPro" id="IPR007696">
    <property type="entry name" value="DNA_mismatch_repair_MutS_core"/>
</dbReference>
<dbReference type="Gene3D" id="3.40.50.300">
    <property type="entry name" value="P-loop containing nucleotide triphosphate hydrolases"/>
    <property type="match status" value="1"/>
</dbReference>
<accession>A0ABS2SQD7</accession>
<dbReference type="Pfam" id="PF05190">
    <property type="entry name" value="MutS_IV"/>
    <property type="match status" value="1"/>
</dbReference>
<dbReference type="InterPro" id="IPR007861">
    <property type="entry name" value="DNA_mismatch_repair_MutS_clamp"/>
</dbReference>
<feature type="domain" description="DNA mismatch repair proteins mutS family" evidence="10">
    <location>
        <begin position="676"/>
        <end position="692"/>
    </location>
</feature>
<keyword evidence="2 7" id="KW-0547">Nucleotide-binding</keyword>
<dbReference type="InterPro" id="IPR016151">
    <property type="entry name" value="DNA_mismatch_repair_MutS_N"/>
</dbReference>
<evidence type="ECO:0000256" key="2">
    <source>
        <dbReference type="ARBA" id="ARBA00022741"/>
    </source>
</evidence>
<proteinExistence type="inferred from homology"/>
<evidence type="ECO:0000256" key="9">
    <source>
        <dbReference type="RuleBase" id="RU003756"/>
    </source>
</evidence>
<dbReference type="InterPro" id="IPR000432">
    <property type="entry name" value="DNA_mismatch_repair_MutS_C"/>
</dbReference>
<dbReference type="Gene3D" id="3.40.1170.10">
    <property type="entry name" value="DNA repair protein MutS, domain I"/>
    <property type="match status" value="1"/>
</dbReference>
<comment type="caution">
    <text evidence="11">The sequence shown here is derived from an EMBL/GenBank/DDBJ whole genome shotgun (WGS) entry which is preliminary data.</text>
</comment>
<evidence type="ECO:0000256" key="1">
    <source>
        <dbReference type="ARBA" id="ARBA00006271"/>
    </source>
</evidence>
<keyword evidence="5 7" id="KW-0238">DNA-binding</keyword>
<comment type="function">
    <text evidence="7">This protein is involved in the repair of mismatches in DNA. It is possible that it carries out the mismatch recognition step. This protein has a weak ATPase activity.</text>
</comment>
<dbReference type="PANTHER" id="PTHR11361:SF34">
    <property type="entry name" value="DNA MISMATCH REPAIR PROTEIN MSH1, MITOCHONDRIAL"/>
    <property type="match status" value="1"/>
</dbReference>
<evidence type="ECO:0000256" key="6">
    <source>
        <dbReference type="ARBA" id="ARBA00023204"/>
    </source>
</evidence>
<dbReference type="InterPro" id="IPR017261">
    <property type="entry name" value="DNA_mismatch_repair_MutS/MSH"/>
</dbReference>
<dbReference type="InterPro" id="IPR036678">
    <property type="entry name" value="MutS_con_dom_sf"/>
</dbReference>
<dbReference type="Proteomes" id="UP001179280">
    <property type="component" value="Unassembled WGS sequence"/>
</dbReference>
<dbReference type="NCBIfam" id="NF003810">
    <property type="entry name" value="PRK05399.1"/>
    <property type="match status" value="1"/>
</dbReference>
<dbReference type="SMART" id="SM00533">
    <property type="entry name" value="MUTSd"/>
    <property type="match status" value="1"/>
</dbReference>
<evidence type="ECO:0000256" key="8">
    <source>
        <dbReference type="NCBIfam" id="TIGR01070"/>
    </source>
</evidence>
<dbReference type="InterPro" id="IPR036187">
    <property type="entry name" value="DNA_mismatch_repair_MutS_sf"/>
</dbReference>
<keyword evidence="3 7" id="KW-0227">DNA damage</keyword>
<evidence type="ECO:0000256" key="4">
    <source>
        <dbReference type="ARBA" id="ARBA00022840"/>
    </source>
</evidence>
<evidence type="ECO:0000256" key="5">
    <source>
        <dbReference type="ARBA" id="ARBA00023125"/>
    </source>
</evidence>
<gene>
    <name evidence="7" type="primary">mutS</name>
    <name evidence="11" type="ORF">JOC54_000959</name>
</gene>
<dbReference type="InterPro" id="IPR005748">
    <property type="entry name" value="DNA_mismatch_repair_MutS"/>
</dbReference>
<dbReference type="InterPro" id="IPR027417">
    <property type="entry name" value="P-loop_NTPase"/>
</dbReference>
<dbReference type="SUPFAM" id="SSF48334">
    <property type="entry name" value="DNA repair protein MutS, domain III"/>
    <property type="match status" value="1"/>
</dbReference>
<keyword evidence="6 7" id="KW-0234">DNA repair</keyword>
<dbReference type="Pfam" id="PF05188">
    <property type="entry name" value="MutS_II"/>
    <property type="match status" value="1"/>
</dbReference>
<evidence type="ECO:0000313" key="11">
    <source>
        <dbReference type="EMBL" id="MBM7837728.1"/>
    </source>
</evidence>
<dbReference type="Pfam" id="PF05192">
    <property type="entry name" value="MutS_III"/>
    <property type="match status" value="1"/>
</dbReference>
<dbReference type="SMART" id="SM00534">
    <property type="entry name" value="MUTSac"/>
    <property type="match status" value="1"/>
</dbReference>
<feature type="binding site" evidence="7">
    <location>
        <begin position="602"/>
        <end position="609"/>
    </location>
    <ligand>
        <name>ATP</name>
        <dbReference type="ChEBI" id="CHEBI:30616"/>
    </ligand>
</feature>
<dbReference type="CDD" id="cd03284">
    <property type="entry name" value="ABC_MutS1"/>
    <property type="match status" value="1"/>
</dbReference>
<dbReference type="SUPFAM" id="SSF55271">
    <property type="entry name" value="DNA repair protein MutS, domain I"/>
    <property type="match status" value="1"/>
</dbReference>
<sequence>MAQTPMMNQYLKIKENYQDAILFFRLGDFYEMFHEDALVASKELEITLTGRGQGEDRIPMCGVPHHAAEGYQAKLIEKGYKVAICEQVEDPKMVKGVVKREVTKLLTPGTLMNSNLLAEKENNYLFAFATDGSNFGIARCDLSTGENDITLVTGDDSDLLHEIGTSEAREVIAPLSIEQRLKDKLSSNPAFLVSYQENVSDLSEYTYLTDNMKEPLIKEAYQHMLHYLLETQKQSIKHLQQPVTYHADSFLKMDVHAKRNLELVETLREKKKKGSLLSIIDQSVTSMGGRLLRQWLDRPLVNRKKIGERQSVVRSFLTHFFERESLRDSLKEVYDIERLAARIAYGSVNARELVQLKRSLNKLPEMKEQLTLIGLEQKWLNKSELFQALVEKLAGSLVEDPPISVTEGGLIIDGYSEELDTYRDASRNGKQWIAALEQSERELTNIRSLKVGYNKVFGYYIEVSRTNTHLLPEGRYERKQTLANAERYITPELKEKEALILEAEEKLTDLEYQLFTAIRAEIERYVPDLQALARDISEIDVLAGFAATAEQNGYVQPEVTETRDVEIKGGRHPVVETVIKRGSYVQNEINLIDNLNMLLITGPNMGGKSTYMRQLALTVVMTQIGSFVPADEAKLPVFDKIFTRIGAADDLASGQSTFMVEMMETKDALTKATANSLILLDEIGRGTSTYDGMALAQAIIEYIYESIGAKTLFSTHYHELTTLADSIPTLQNVHVSATEEDGAVVFLHRVIAGAADRSYGVYVAELAGLPPQVTSRAEQLLETLETGQRHVSQTTNTPELVKEEVAATSMHASTQLTLFQTEDVPEKKGRSKKEDAVLQSMSELDLWHLTPFQALEKINEWQKQLRKK</sequence>
<dbReference type="PANTHER" id="PTHR11361">
    <property type="entry name" value="DNA MISMATCH REPAIR PROTEIN MUTS FAMILY MEMBER"/>
    <property type="match status" value="1"/>
</dbReference>
<dbReference type="HAMAP" id="MF_00096">
    <property type="entry name" value="MutS"/>
    <property type="match status" value="1"/>
</dbReference>
<dbReference type="EMBL" id="JAFBCV010000002">
    <property type="protein sequence ID" value="MBM7837728.1"/>
    <property type="molecule type" value="Genomic_DNA"/>
</dbReference>
<dbReference type="SUPFAM" id="SSF53150">
    <property type="entry name" value="DNA repair protein MutS, domain II"/>
    <property type="match status" value="1"/>
</dbReference>
<comment type="similarity">
    <text evidence="1 7 9">Belongs to the DNA mismatch repair MutS family.</text>
</comment>
<evidence type="ECO:0000256" key="7">
    <source>
        <dbReference type="HAMAP-Rule" id="MF_00096"/>
    </source>
</evidence>
<dbReference type="PIRSF" id="PIRSF037677">
    <property type="entry name" value="DNA_mis_repair_Msh6"/>
    <property type="match status" value="1"/>
</dbReference>
<dbReference type="Gene3D" id="3.30.420.110">
    <property type="entry name" value="MutS, connector domain"/>
    <property type="match status" value="1"/>
</dbReference>
<protein>
    <recommendedName>
        <fullName evidence="7 8">DNA mismatch repair protein MutS</fullName>
    </recommendedName>
</protein>
<dbReference type="InterPro" id="IPR045076">
    <property type="entry name" value="MutS"/>
</dbReference>
<dbReference type="Pfam" id="PF00488">
    <property type="entry name" value="MutS_V"/>
    <property type="match status" value="1"/>
</dbReference>
<dbReference type="PROSITE" id="PS00486">
    <property type="entry name" value="DNA_MISMATCH_REPAIR_2"/>
    <property type="match status" value="1"/>
</dbReference>
<dbReference type="NCBIfam" id="TIGR01070">
    <property type="entry name" value="mutS1"/>
    <property type="match status" value="1"/>
</dbReference>
<keyword evidence="4 7" id="KW-0067">ATP-binding</keyword>
<organism evidence="11 12">
    <name type="scientific">Shouchella xiaoxiensis</name>
    <dbReference type="NCBI Taxonomy" id="766895"/>
    <lineage>
        <taxon>Bacteria</taxon>
        <taxon>Bacillati</taxon>
        <taxon>Bacillota</taxon>
        <taxon>Bacilli</taxon>
        <taxon>Bacillales</taxon>
        <taxon>Bacillaceae</taxon>
        <taxon>Shouchella</taxon>
    </lineage>
</organism>
<evidence type="ECO:0000313" key="12">
    <source>
        <dbReference type="Proteomes" id="UP001179280"/>
    </source>
</evidence>